<comment type="caution">
    <text evidence="3">The sequence shown here is derived from an EMBL/GenBank/DDBJ whole genome shotgun (WGS) entry which is preliminary data.</text>
</comment>
<accession>A0A178ICP7</accession>
<feature type="transmembrane region" description="Helical" evidence="1">
    <location>
        <begin position="62"/>
        <end position="81"/>
    </location>
</feature>
<dbReference type="SUPFAM" id="SSF48317">
    <property type="entry name" value="Acid phosphatase/Vanadium-dependent haloperoxidase"/>
    <property type="match status" value="1"/>
</dbReference>
<dbReference type="GO" id="GO:0016020">
    <property type="term" value="C:membrane"/>
    <property type="evidence" value="ECO:0007669"/>
    <property type="project" value="UniProtKB-SubCell"/>
</dbReference>
<dbReference type="Pfam" id="PF01569">
    <property type="entry name" value="PAP2"/>
    <property type="match status" value="1"/>
</dbReference>
<dbReference type="EMBL" id="LRRQ01000160">
    <property type="protein sequence ID" value="OAM87750.1"/>
    <property type="molecule type" value="Genomic_DNA"/>
</dbReference>
<protein>
    <recommendedName>
        <fullName evidence="2">Phosphatidic acid phosphatase type 2/haloperoxidase domain-containing protein</fullName>
    </recommendedName>
</protein>
<evidence type="ECO:0000313" key="4">
    <source>
        <dbReference type="Proteomes" id="UP000078486"/>
    </source>
</evidence>
<proteinExistence type="predicted"/>
<gene>
    <name evidence="3" type="ORF">AW736_21030</name>
</gene>
<keyword evidence="1" id="KW-0472">Membrane</keyword>
<keyword evidence="4" id="KW-1185">Reference proteome</keyword>
<reference evidence="3 4" key="1">
    <citation type="submission" date="2016-01" db="EMBL/GenBank/DDBJ databases">
        <title>High potential of lignocellulose degradation of a new Verrucomicrobia species.</title>
        <authorList>
            <person name="Wang Y."/>
            <person name="Shi Y."/>
            <person name="Qiu Z."/>
            <person name="Liu S."/>
            <person name="Yang H."/>
        </authorList>
    </citation>
    <scope>NUCLEOTIDE SEQUENCE [LARGE SCALE GENOMIC DNA]</scope>
    <source>
        <strain evidence="3 4">TSB47</strain>
    </source>
</reference>
<feature type="transmembrane region" description="Helical" evidence="1">
    <location>
        <begin position="90"/>
        <end position="108"/>
    </location>
</feature>
<dbReference type="InterPro" id="IPR036938">
    <property type="entry name" value="PAP2/HPO_sf"/>
</dbReference>
<feature type="transmembrane region" description="Helical" evidence="1">
    <location>
        <begin position="159"/>
        <end position="181"/>
    </location>
</feature>
<keyword evidence="1" id="KW-0812">Transmembrane</keyword>
<dbReference type="AlphaFoldDB" id="A0A178ICP7"/>
<feature type="transmembrane region" description="Helical" evidence="1">
    <location>
        <begin position="187"/>
        <end position="206"/>
    </location>
</feature>
<feature type="domain" description="Phosphatidic acid phosphatase type 2/haloperoxidase" evidence="2">
    <location>
        <begin position="93"/>
        <end position="207"/>
    </location>
</feature>
<keyword evidence="1" id="KW-1133">Transmembrane helix</keyword>
<dbReference type="InterPro" id="IPR000326">
    <property type="entry name" value="PAP2/HPO"/>
</dbReference>
<sequence length="217" mass="24240">MQNRPRTIVETLRSHWRDKLVTALGTGLVMGIVFRTLQRLPYDEVTMRDDCVSWDWLPFSHLWFWPYVSMFALVGLAWLSLRGQAEIKRFSLAMLGSAAVAWVFFIGWPTQCSRPYFASPHWLYRLVTTVDAPLNCFPSLHASMSLFAAIVLTRPGAIFASAAGRAAIWTWTVLITLSIVATRQHTGVDVLAGWILGGAAAAWFALRRQQAGNAVAT</sequence>
<dbReference type="RefSeq" id="WP_068772259.1">
    <property type="nucleotide sequence ID" value="NZ_CP109796.1"/>
</dbReference>
<organism evidence="3 4">
    <name type="scientific">Termitidicoccus mucosus</name>
    <dbReference type="NCBI Taxonomy" id="1184151"/>
    <lineage>
        <taxon>Bacteria</taxon>
        <taxon>Pseudomonadati</taxon>
        <taxon>Verrucomicrobiota</taxon>
        <taxon>Opitutia</taxon>
        <taxon>Opitutales</taxon>
        <taxon>Opitutaceae</taxon>
        <taxon>Termitidicoccus</taxon>
    </lineage>
</organism>
<dbReference type="Gene3D" id="1.20.144.10">
    <property type="entry name" value="Phosphatidic acid phosphatase type 2/haloperoxidase"/>
    <property type="match status" value="1"/>
</dbReference>
<feature type="transmembrane region" description="Helical" evidence="1">
    <location>
        <begin position="132"/>
        <end position="152"/>
    </location>
</feature>
<dbReference type="Proteomes" id="UP000078486">
    <property type="component" value="Unassembled WGS sequence"/>
</dbReference>
<dbReference type="STRING" id="1184151.AW736_21030"/>
<evidence type="ECO:0000256" key="1">
    <source>
        <dbReference type="SAM" id="Phobius"/>
    </source>
</evidence>
<evidence type="ECO:0000259" key="2">
    <source>
        <dbReference type="Pfam" id="PF01569"/>
    </source>
</evidence>
<evidence type="ECO:0000313" key="3">
    <source>
        <dbReference type="EMBL" id="OAM87750.1"/>
    </source>
</evidence>
<feature type="transmembrane region" description="Helical" evidence="1">
    <location>
        <begin position="20"/>
        <end position="37"/>
    </location>
</feature>
<name>A0A178ICP7_9BACT</name>